<accession>A0ABX1QLS5</accession>
<dbReference type="InterPro" id="IPR050706">
    <property type="entry name" value="Cyclic-di-GMP_PDE-like"/>
</dbReference>
<dbReference type="Gene3D" id="3.30.450.20">
    <property type="entry name" value="PAS domain"/>
    <property type="match status" value="1"/>
</dbReference>
<evidence type="ECO:0000256" key="1">
    <source>
        <dbReference type="SAM" id="MobiDB-lite"/>
    </source>
</evidence>
<dbReference type="Gene3D" id="3.20.20.450">
    <property type="entry name" value="EAL domain"/>
    <property type="match status" value="1"/>
</dbReference>
<dbReference type="PANTHER" id="PTHR33121">
    <property type="entry name" value="CYCLIC DI-GMP PHOSPHODIESTERASE PDEF"/>
    <property type="match status" value="1"/>
</dbReference>
<dbReference type="PROSITE" id="PS50883">
    <property type="entry name" value="EAL"/>
    <property type="match status" value="1"/>
</dbReference>
<dbReference type="CDD" id="cd01948">
    <property type="entry name" value="EAL"/>
    <property type="match status" value="1"/>
</dbReference>
<dbReference type="InterPro" id="IPR035919">
    <property type="entry name" value="EAL_sf"/>
</dbReference>
<comment type="caution">
    <text evidence="3">The sequence shown here is derived from an EMBL/GenBank/DDBJ whole genome shotgun (WGS) entry which is preliminary data.</text>
</comment>
<dbReference type="Proteomes" id="UP000669605">
    <property type="component" value="Unassembled WGS sequence"/>
</dbReference>
<organism evidence="3 4">
    <name type="scientific">Tepidiphilus baoligensis</name>
    <dbReference type="NCBI Taxonomy" id="2698687"/>
    <lineage>
        <taxon>Bacteria</taxon>
        <taxon>Pseudomonadati</taxon>
        <taxon>Pseudomonadota</taxon>
        <taxon>Hydrogenophilia</taxon>
        <taxon>Hydrogenophilales</taxon>
        <taxon>Hydrogenophilaceae</taxon>
        <taxon>Tepidiphilus</taxon>
    </lineage>
</organism>
<evidence type="ECO:0000313" key="4">
    <source>
        <dbReference type="Proteomes" id="UP000669605"/>
    </source>
</evidence>
<evidence type="ECO:0000259" key="2">
    <source>
        <dbReference type="PROSITE" id="PS50883"/>
    </source>
</evidence>
<dbReference type="Pfam" id="PF00563">
    <property type="entry name" value="EAL"/>
    <property type="match status" value="1"/>
</dbReference>
<dbReference type="SUPFAM" id="SSF103190">
    <property type="entry name" value="Sensory domain-like"/>
    <property type="match status" value="1"/>
</dbReference>
<gene>
    <name evidence="3" type="ORF">GV368_03890</name>
</gene>
<keyword evidence="4" id="KW-1185">Reference proteome</keyword>
<dbReference type="SMART" id="SM00052">
    <property type="entry name" value="EAL"/>
    <property type="match status" value="1"/>
</dbReference>
<dbReference type="InterPro" id="IPR029151">
    <property type="entry name" value="Sensor-like_sf"/>
</dbReference>
<feature type="compositionally biased region" description="Basic residues" evidence="1">
    <location>
        <begin position="478"/>
        <end position="489"/>
    </location>
</feature>
<dbReference type="PANTHER" id="PTHR33121:SF70">
    <property type="entry name" value="SIGNALING PROTEIN YKOW"/>
    <property type="match status" value="1"/>
</dbReference>
<dbReference type="SUPFAM" id="SSF141868">
    <property type="entry name" value="EAL domain-like"/>
    <property type="match status" value="1"/>
</dbReference>
<protein>
    <submittedName>
        <fullName evidence="3">EAL domain-containing protein</fullName>
    </submittedName>
</protein>
<sequence>MREHDAPECLETSVRWHRHPEDTILSYRDWQLMSHFQPIFSIAHGRIVGLEALLRPQHEGVEVPPLRFFTSSLHPEELILRDRLARRLHYENFRPLAGDDLWLFVNRAPQAQLTEEDDLPAGLDPHQVVVELTEDESTDSGWLRELMARYRALGCLVALDDFGARHSNLDRLFTLAPDIVKLDRTLILFAEEDARVRRSLQRLVALIRDTGALVLFEGVETAAQAQLAVQAEADLVQGFYYARPQPRAFALKSTWGAREKLHDPLRACPVRRREAVPKTLEEVFRQTLRRVALGEDFALASAELIARPEVYRAYLLDANGRQLGHSASRVPLTLLRYLPLADGAGALWSARPYFRRAIAMPGRIHLTDPYLSVPDGTWVRTLSATAHGEAGTFVVCADLAADTLDARMHHDGTNLDPFEPFWCKLFPAARGRHAQEPAHGAHPRRAALAALVRQNRQARHGLGLLAQPPPLSGDRAHLREHRRNPRASARRLDADAVGTPRRPRPNLR</sequence>
<name>A0ABX1QLS5_9PROT</name>
<dbReference type="InterPro" id="IPR001633">
    <property type="entry name" value="EAL_dom"/>
</dbReference>
<feature type="domain" description="EAL" evidence="2">
    <location>
        <begin position="13"/>
        <end position="258"/>
    </location>
</feature>
<reference evidence="3 4" key="1">
    <citation type="journal article" date="2020" name="Curr. Microbiol.">
        <title>Tepidiphilus baoligensis sp. nov., a Novel Bacterium of the Family Hydrogenophilaceae Isolated from an Oil Reservoir.</title>
        <authorList>
            <person name="Zhang X."/>
            <person name="Wang G."/>
            <person name="Ma X."/>
            <person name="Yu J."/>
            <person name="You J."/>
            <person name="Xue Y."/>
            <person name="Ma Y."/>
        </authorList>
    </citation>
    <scope>NUCLEOTIDE SEQUENCE [LARGE SCALE GENOMIC DNA]</scope>
    <source>
        <strain evidence="3 4">B18-69</strain>
    </source>
</reference>
<evidence type="ECO:0000313" key="3">
    <source>
        <dbReference type="EMBL" id="NMH16260.1"/>
    </source>
</evidence>
<proteinExistence type="predicted"/>
<feature type="region of interest" description="Disordered" evidence="1">
    <location>
        <begin position="461"/>
        <end position="508"/>
    </location>
</feature>
<dbReference type="EMBL" id="JAAAUB010000003">
    <property type="protein sequence ID" value="NMH16260.1"/>
    <property type="molecule type" value="Genomic_DNA"/>
</dbReference>